<evidence type="ECO:0000259" key="3">
    <source>
        <dbReference type="PROSITE" id="PS51767"/>
    </source>
</evidence>
<evidence type="ECO:0000256" key="2">
    <source>
        <dbReference type="SAM" id="MobiDB-lite"/>
    </source>
</evidence>
<feature type="domain" description="Peptidase A1" evidence="3">
    <location>
        <begin position="52"/>
        <end position="234"/>
    </location>
</feature>
<dbReference type="PANTHER" id="PTHR47966">
    <property type="entry name" value="BETA-SITE APP-CLEAVING ENZYME, ISOFORM A-RELATED"/>
    <property type="match status" value="1"/>
</dbReference>
<dbReference type="InterPro" id="IPR034164">
    <property type="entry name" value="Pepsin-like_dom"/>
</dbReference>
<accession>A0AA36H127</accession>
<dbReference type="CDD" id="cd05471">
    <property type="entry name" value="pepsin_like"/>
    <property type="match status" value="1"/>
</dbReference>
<comment type="caution">
    <text evidence="4">The sequence shown here is derived from an EMBL/GenBank/DDBJ whole genome shotgun (WGS) entry which is preliminary data.</text>
</comment>
<keyword evidence="5" id="KW-1185">Reference proteome</keyword>
<gene>
    <name evidence="4" type="ORF">CYNAS_LOCUS13950</name>
</gene>
<evidence type="ECO:0000256" key="1">
    <source>
        <dbReference type="ARBA" id="ARBA00007447"/>
    </source>
</evidence>
<evidence type="ECO:0000313" key="5">
    <source>
        <dbReference type="Proteomes" id="UP001176961"/>
    </source>
</evidence>
<evidence type="ECO:0000313" key="4">
    <source>
        <dbReference type="EMBL" id="CAJ0601967.1"/>
    </source>
</evidence>
<dbReference type="GO" id="GO:0005764">
    <property type="term" value="C:lysosome"/>
    <property type="evidence" value="ECO:0007669"/>
    <property type="project" value="TreeGrafter"/>
</dbReference>
<dbReference type="AlphaFoldDB" id="A0AA36H127"/>
<dbReference type="InterPro" id="IPR021109">
    <property type="entry name" value="Peptidase_aspartic_dom_sf"/>
</dbReference>
<comment type="similarity">
    <text evidence="1">Belongs to the peptidase A1 family.</text>
</comment>
<dbReference type="InterPro" id="IPR033121">
    <property type="entry name" value="PEPTIDASE_A1"/>
</dbReference>
<dbReference type="PROSITE" id="PS51767">
    <property type="entry name" value="PEPTIDASE_A1"/>
    <property type="match status" value="1"/>
</dbReference>
<dbReference type="InterPro" id="IPR001461">
    <property type="entry name" value="Aspartic_peptidase_A1"/>
</dbReference>
<dbReference type="GO" id="GO:0004190">
    <property type="term" value="F:aspartic-type endopeptidase activity"/>
    <property type="evidence" value="ECO:0007669"/>
    <property type="project" value="InterPro"/>
</dbReference>
<feature type="region of interest" description="Disordered" evidence="2">
    <location>
        <begin position="94"/>
        <end position="115"/>
    </location>
</feature>
<dbReference type="Pfam" id="PF00026">
    <property type="entry name" value="Asp"/>
    <property type="match status" value="1"/>
</dbReference>
<proteinExistence type="inferred from homology"/>
<dbReference type="SUPFAM" id="SSF50630">
    <property type="entry name" value="Acid proteases"/>
    <property type="match status" value="1"/>
</dbReference>
<reference evidence="4" key="1">
    <citation type="submission" date="2023-07" db="EMBL/GenBank/DDBJ databases">
        <authorList>
            <consortium name="CYATHOMIX"/>
        </authorList>
    </citation>
    <scope>NUCLEOTIDE SEQUENCE</scope>
    <source>
        <strain evidence="4">N/A</strain>
    </source>
</reference>
<sequence>MMGTSTALAVLIFTTCKVVYLTSTWSDFMHDSDGIDNALSISVPLETTGDGYKHKISIGSNNQNFDVMVTLSSSMLWVPRIGCTGVGSRKQFNSTQSTSFTRDGRPWKQKSNGGTINGELGNDVATIRGSASQQLKPRCTFGMATSISGDIKMTVDGVLGLAPSNDSSNPTPIKPFISQLIETKGLLNSPMFTIFLSQQSGSNAGSVTYGSRNAITARQRHRLCYPSQTPTNLR</sequence>
<dbReference type="Gene3D" id="2.40.70.10">
    <property type="entry name" value="Acid Proteases"/>
    <property type="match status" value="1"/>
</dbReference>
<dbReference type="Proteomes" id="UP001176961">
    <property type="component" value="Unassembled WGS sequence"/>
</dbReference>
<protein>
    <recommendedName>
        <fullName evidence="3">Peptidase A1 domain-containing protein</fullName>
    </recommendedName>
</protein>
<organism evidence="4 5">
    <name type="scientific">Cylicocyclus nassatus</name>
    <name type="common">Nematode worm</name>
    <dbReference type="NCBI Taxonomy" id="53992"/>
    <lineage>
        <taxon>Eukaryota</taxon>
        <taxon>Metazoa</taxon>
        <taxon>Ecdysozoa</taxon>
        <taxon>Nematoda</taxon>
        <taxon>Chromadorea</taxon>
        <taxon>Rhabditida</taxon>
        <taxon>Rhabditina</taxon>
        <taxon>Rhabditomorpha</taxon>
        <taxon>Strongyloidea</taxon>
        <taxon>Strongylidae</taxon>
        <taxon>Cylicocyclus</taxon>
    </lineage>
</organism>
<dbReference type="EMBL" id="CATQJL010000305">
    <property type="protein sequence ID" value="CAJ0601967.1"/>
    <property type="molecule type" value="Genomic_DNA"/>
</dbReference>
<dbReference type="GO" id="GO:0006508">
    <property type="term" value="P:proteolysis"/>
    <property type="evidence" value="ECO:0007669"/>
    <property type="project" value="InterPro"/>
</dbReference>
<dbReference type="PANTHER" id="PTHR47966:SF30">
    <property type="entry name" value="PEPTIDASE A1 DOMAIN-CONTAINING PROTEIN"/>
    <property type="match status" value="1"/>
</dbReference>
<name>A0AA36H127_CYLNA</name>